<dbReference type="GO" id="GO:0018580">
    <property type="term" value="F:nitronate monooxygenase activity"/>
    <property type="evidence" value="ECO:0007669"/>
    <property type="project" value="InterPro"/>
</dbReference>
<dbReference type="InterPro" id="IPR013785">
    <property type="entry name" value="Aldolase_TIM"/>
</dbReference>
<evidence type="ECO:0000256" key="4">
    <source>
        <dbReference type="ARBA" id="ARBA00023002"/>
    </source>
</evidence>
<dbReference type="InterPro" id="IPR004136">
    <property type="entry name" value="NMO"/>
</dbReference>
<evidence type="ECO:0000256" key="3">
    <source>
        <dbReference type="ARBA" id="ARBA00022643"/>
    </source>
</evidence>
<dbReference type="Proteomes" id="UP000249061">
    <property type="component" value="Unassembled WGS sequence"/>
</dbReference>
<dbReference type="CDD" id="cd04730">
    <property type="entry name" value="NPD_like"/>
    <property type="match status" value="1"/>
</dbReference>
<dbReference type="Gene3D" id="3.20.20.70">
    <property type="entry name" value="Aldolase class I"/>
    <property type="match status" value="1"/>
</dbReference>
<keyword evidence="5" id="KW-0503">Monooxygenase</keyword>
<organism evidence="6 7">
    <name type="scientific">Archangium gephyra</name>
    <dbReference type="NCBI Taxonomy" id="48"/>
    <lineage>
        <taxon>Bacteria</taxon>
        <taxon>Pseudomonadati</taxon>
        <taxon>Myxococcota</taxon>
        <taxon>Myxococcia</taxon>
        <taxon>Myxococcales</taxon>
        <taxon>Cystobacterineae</taxon>
        <taxon>Archangiaceae</taxon>
        <taxon>Archangium</taxon>
    </lineage>
</organism>
<comment type="caution">
    <text evidence="6">The sequence shown here is derived from an EMBL/GenBank/DDBJ whole genome shotgun (WGS) entry which is preliminary data.</text>
</comment>
<evidence type="ECO:0000256" key="1">
    <source>
        <dbReference type="ARBA" id="ARBA00009881"/>
    </source>
</evidence>
<protein>
    <submittedName>
        <fullName evidence="6">2-nitropropane dioxygenase</fullName>
    </submittedName>
</protein>
<dbReference type="PANTHER" id="PTHR42747">
    <property type="entry name" value="NITRONATE MONOOXYGENASE-RELATED"/>
    <property type="match status" value="1"/>
</dbReference>
<evidence type="ECO:0000256" key="5">
    <source>
        <dbReference type="ARBA" id="ARBA00023033"/>
    </source>
</evidence>
<name>A0A2W5SZT1_9BACT</name>
<evidence type="ECO:0000313" key="7">
    <source>
        <dbReference type="Proteomes" id="UP000249061"/>
    </source>
</evidence>
<keyword evidence="3" id="KW-0288">FMN</keyword>
<evidence type="ECO:0000313" key="6">
    <source>
        <dbReference type="EMBL" id="PZR07297.1"/>
    </source>
</evidence>
<proteinExistence type="inferred from homology"/>
<dbReference type="EMBL" id="QFQP01000032">
    <property type="protein sequence ID" value="PZR07297.1"/>
    <property type="molecule type" value="Genomic_DNA"/>
</dbReference>
<dbReference type="GO" id="GO:0051213">
    <property type="term" value="F:dioxygenase activity"/>
    <property type="evidence" value="ECO:0007669"/>
    <property type="project" value="UniProtKB-KW"/>
</dbReference>
<keyword evidence="6" id="KW-0223">Dioxygenase</keyword>
<keyword evidence="4" id="KW-0560">Oxidoreductase</keyword>
<evidence type="ECO:0000256" key="2">
    <source>
        <dbReference type="ARBA" id="ARBA00022630"/>
    </source>
</evidence>
<dbReference type="AlphaFoldDB" id="A0A2W5SZT1"/>
<comment type="similarity">
    <text evidence="1">Belongs to the nitronate monooxygenase family. NMO class I subfamily.</text>
</comment>
<accession>A0A2W5SZT1</accession>
<gene>
    <name evidence="6" type="ORF">DI536_28000</name>
</gene>
<dbReference type="SUPFAM" id="SSF51412">
    <property type="entry name" value="Inosine monophosphate dehydrogenase (IMPDH)"/>
    <property type="match status" value="1"/>
</dbReference>
<dbReference type="Pfam" id="PF03060">
    <property type="entry name" value="NMO"/>
    <property type="match status" value="1"/>
</dbReference>
<sequence length="297" mass="31496">MKLETALSKKLGLKYPFVAAPMFLISNKEMLLACAEAGILGCMPSLNARTPEKFREDLAWLRQRTDKPIGINVTIGLTPPERVEADLAACIEFGVPVIVTSYGNPTHVAKKAHEHGRLVFHDVISLAHGKKAVAAGVDAIIAVAAGAGGHAGRISPYVLVPWLAEELKVPILAAGCISDGRQVVASLSLGAELCYIGTRFIASTECAASDGYKQMVVAAGPEDVVYTDAVSGIHANFLKATVPENFTPDRSPEGAKRWKDIWSAGQGVAQIHGIKPIGEIVEDLAREAHDAFAKLTG</sequence>
<dbReference type="PANTHER" id="PTHR42747:SF4">
    <property type="entry name" value="BLR1330 PROTEIN"/>
    <property type="match status" value="1"/>
</dbReference>
<reference evidence="6 7" key="1">
    <citation type="submission" date="2017-08" db="EMBL/GenBank/DDBJ databases">
        <title>Infants hospitalized years apart are colonized by the same room-sourced microbial strains.</title>
        <authorList>
            <person name="Brooks B."/>
            <person name="Olm M.R."/>
            <person name="Firek B.A."/>
            <person name="Baker R."/>
            <person name="Thomas B.C."/>
            <person name="Morowitz M.J."/>
            <person name="Banfield J.F."/>
        </authorList>
    </citation>
    <scope>NUCLEOTIDE SEQUENCE [LARGE SCALE GENOMIC DNA]</scope>
    <source>
        <strain evidence="6">S2_003_000_R2_14</strain>
    </source>
</reference>
<keyword evidence="2" id="KW-0285">Flavoprotein</keyword>